<evidence type="ECO:0000256" key="9">
    <source>
        <dbReference type="ARBA" id="ARBA00022833"/>
    </source>
</evidence>
<evidence type="ECO:0000256" key="3">
    <source>
        <dbReference type="ARBA" id="ARBA00006991"/>
    </source>
</evidence>
<evidence type="ECO:0000256" key="16">
    <source>
        <dbReference type="PROSITE-ProRule" id="PRU00042"/>
    </source>
</evidence>
<gene>
    <name evidence="20" type="primary">LOC110596631</name>
</gene>
<keyword evidence="6" id="KW-0479">Metal-binding</keyword>
<keyword evidence="4" id="KW-1017">Isopeptide bond</keyword>
<evidence type="ECO:0000313" key="20">
    <source>
        <dbReference type="RefSeq" id="XP_021573749.1"/>
    </source>
</evidence>
<dbReference type="FunFam" id="3.30.160.60:FF:001446">
    <property type="entry name" value="Zinc finger protein 532"/>
    <property type="match status" value="1"/>
</dbReference>
<reference evidence="20" key="1">
    <citation type="submission" date="2025-08" db="UniProtKB">
        <authorList>
            <consortium name="RefSeq"/>
        </authorList>
    </citation>
    <scope>IDENTIFICATION</scope>
</reference>
<keyword evidence="5" id="KW-0597">Phosphoprotein</keyword>
<comment type="similarity">
    <text evidence="3">Belongs to the krueppel C2H2-type zinc-finger protein family.</text>
</comment>
<name>A0A3Q0EC95_CARSF</name>
<dbReference type="PROSITE" id="PS50157">
    <property type="entry name" value="ZINC_FINGER_C2H2_2"/>
    <property type="match status" value="1"/>
</dbReference>
<evidence type="ECO:0000256" key="13">
    <source>
        <dbReference type="ARBA" id="ARBA00023125"/>
    </source>
</evidence>
<evidence type="ECO:0000256" key="14">
    <source>
        <dbReference type="ARBA" id="ARBA00023163"/>
    </source>
</evidence>
<keyword evidence="12" id="KW-0805">Transcription regulation</keyword>
<feature type="compositionally biased region" description="Basic and acidic residues" evidence="17">
    <location>
        <begin position="162"/>
        <end position="193"/>
    </location>
</feature>
<evidence type="ECO:0000256" key="12">
    <source>
        <dbReference type="ARBA" id="ARBA00023015"/>
    </source>
</evidence>
<dbReference type="PANTHER" id="PTHR47222">
    <property type="entry name" value="ZINC FINGER PROTEIN 532-RELATED"/>
    <property type="match status" value="1"/>
</dbReference>
<keyword evidence="15" id="KW-0539">Nucleus</keyword>
<evidence type="ECO:0000256" key="8">
    <source>
        <dbReference type="ARBA" id="ARBA00022771"/>
    </source>
</evidence>
<dbReference type="PANTHER" id="PTHR47222:SF3">
    <property type="entry name" value="ZINC FINGER PROTEIN 532"/>
    <property type="match status" value="1"/>
</dbReference>
<dbReference type="Proteomes" id="UP000189704">
    <property type="component" value="Unplaced"/>
</dbReference>
<proteinExistence type="inferred from homology"/>
<evidence type="ECO:0000256" key="5">
    <source>
        <dbReference type="ARBA" id="ARBA00022553"/>
    </source>
</evidence>
<evidence type="ECO:0000313" key="19">
    <source>
        <dbReference type="Proteomes" id="UP000189704"/>
    </source>
</evidence>
<dbReference type="InterPro" id="IPR013087">
    <property type="entry name" value="Znf_C2H2_type"/>
</dbReference>
<evidence type="ECO:0000256" key="1">
    <source>
        <dbReference type="ARBA" id="ARBA00003767"/>
    </source>
</evidence>
<keyword evidence="11" id="KW-0007">Acetylation</keyword>
<feature type="region of interest" description="Disordered" evidence="17">
    <location>
        <begin position="162"/>
        <end position="207"/>
    </location>
</feature>
<keyword evidence="14" id="KW-0804">Transcription</keyword>
<keyword evidence="13" id="KW-0238">DNA-binding</keyword>
<organism evidence="19 20">
    <name type="scientific">Carlito syrichta</name>
    <name type="common">Philippine tarsier</name>
    <name type="synonym">Tarsius syrichta</name>
    <dbReference type="NCBI Taxonomy" id="1868482"/>
    <lineage>
        <taxon>Eukaryota</taxon>
        <taxon>Metazoa</taxon>
        <taxon>Chordata</taxon>
        <taxon>Craniata</taxon>
        <taxon>Vertebrata</taxon>
        <taxon>Euteleostomi</taxon>
        <taxon>Mammalia</taxon>
        <taxon>Eutheria</taxon>
        <taxon>Euarchontoglires</taxon>
        <taxon>Primates</taxon>
        <taxon>Haplorrhini</taxon>
        <taxon>Tarsiiformes</taxon>
        <taxon>Tarsiidae</taxon>
        <taxon>Carlito</taxon>
    </lineage>
</organism>
<sequence>MNHNQCDISTFVFWEYHPAAGRLMDAHLVEAGSQVTYVVILIVTVIIKSYMCFNSNLPQITLGLFKAASVSKVSAHTLRFLSDTAPSPVKKSVEPKKVACPGWTCWECDRLFAQRDVHISHARKEHGKQMKKHPCHQSDKSLSWCHSLCRCNRIEHKGIQDPNAKEMTDATHEEEVELREDTKAPSPKRKLEEPVLESRPPRGTITQPLKKLEIDVFKVHKGTVHGFTSEDLLQFHEHIPQPRSDGSSSQCRECGLGYTSHVSLSRSLCIVHKLKEPQPVSRRNGAGEDGQQEDKPSHEDEDLSRNTSTPDGSLIIYGYCQRDEDFVECGPQEETTDVQITPEGFMFTKNHSALHTGNLQKVRWKGTIELGLGLLIDRVPLTTAHVPNRSFGNVLEAESPSPDFKGYLVPEIRLSIQSTGK</sequence>
<evidence type="ECO:0000256" key="17">
    <source>
        <dbReference type="SAM" id="MobiDB-lite"/>
    </source>
</evidence>
<feature type="domain" description="C2H2-type" evidence="18">
    <location>
        <begin position="103"/>
        <end position="131"/>
    </location>
</feature>
<keyword evidence="7" id="KW-0677">Repeat</keyword>
<dbReference type="GeneID" id="110596631"/>
<protein>
    <submittedName>
        <fullName evidence="20">Zinc finger protein 532-like</fullName>
    </submittedName>
</protein>
<dbReference type="InterPro" id="IPR041697">
    <property type="entry name" value="Znf-C2H2_11"/>
</dbReference>
<dbReference type="Pfam" id="PF16622">
    <property type="entry name" value="zf-C2H2_11"/>
    <property type="match status" value="1"/>
</dbReference>
<evidence type="ECO:0000256" key="15">
    <source>
        <dbReference type="ARBA" id="ARBA00023242"/>
    </source>
</evidence>
<evidence type="ECO:0000256" key="7">
    <source>
        <dbReference type="ARBA" id="ARBA00022737"/>
    </source>
</evidence>
<dbReference type="PROSITE" id="PS00028">
    <property type="entry name" value="ZINC_FINGER_C2H2_1"/>
    <property type="match status" value="1"/>
</dbReference>
<accession>A0A3Q0EC95</accession>
<feature type="region of interest" description="Disordered" evidence="17">
    <location>
        <begin position="279"/>
        <end position="312"/>
    </location>
</feature>
<evidence type="ECO:0000256" key="10">
    <source>
        <dbReference type="ARBA" id="ARBA00022843"/>
    </source>
</evidence>
<dbReference type="GO" id="GO:0008270">
    <property type="term" value="F:zinc ion binding"/>
    <property type="evidence" value="ECO:0007669"/>
    <property type="project" value="UniProtKB-KW"/>
</dbReference>
<comment type="subcellular location">
    <subcellularLocation>
        <location evidence="2">Nucleus</location>
    </subcellularLocation>
</comment>
<evidence type="ECO:0000256" key="6">
    <source>
        <dbReference type="ARBA" id="ARBA00022723"/>
    </source>
</evidence>
<dbReference type="GO" id="GO:0003677">
    <property type="term" value="F:DNA binding"/>
    <property type="evidence" value="ECO:0007669"/>
    <property type="project" value="UniProtKB-KW"/>
</dbReference>
<evidence type="ECO:0000256" key="2">
    <source>
        <dbReference type="ARBA" id="ARBA00004123"/>
    </source>
</evidence>
<evidence type="ECO:0000259" key="18">
    <source>
        <dbReference type="PROSITE" id="PS50157"/>
    </source>
</evidence>
<dbReference type="KEGG" id="csyr:110596631"/>
<dbReference type="OrthoDB" id="8856548at2759"/>
<feature type="non-terminal residue" evidence="20">
    <location>
        <position position="421"/>
    </location>
</feature>
<keyword evidence="9" id="KW-0862">Zinc</keyword>
<dbReference type="AlphaFoldDB" id="A0A3Q0EC95"/>
<keyword evidence="8 16" id="KW-0863">Zinc-finger</keyword>
<comment type="function">
    <text evidence="1">May be involved in transcriptional regulation.</text>
</comment>
<evidence type="ECO:0000256" key="11">
    <source>
        <dbReference type="ARBA" id="ARBA00022990"/>
    </source>
</evidence>
<dbReference type="GO" id="GO:0005634">
    <property type="term" value="C:nucleus"/>
    <property type="evidence" value="ECO:0007669"/>
    <property type="project" value="UniProtKB-SubCell"/>
</dbReference>
<dbReference type="RefSeq" id="XP_021573749.1">
    <property type="nucleotide sequence ID" value="XM_021718074.1"/>
</dbReference>
<evidence type="ECO:0000256" key="4">
    <source>
        <dbReference type="ARBA" id="ARBA00022499"/>
    </source>
</evidence>
<keyword evidence="19" id="KW-1185">Reference proteome</keyword>
<keyword evidence="10" id="KW-0832">Ubl conjugation</keyword>
<dbReference type="InterPro" id="IPR045914">
    <property type="entry name" value="Zn532-like"/>
</dbReference>